<name>A0A072TSE1_MEDTR</name>
<reference evidence="4" key="3">
    <citation type="submission" date="2015-04" db="UniProtKB">
        <authorList>
            <consortium name="EnsemblPlants"/>
        </authorList>
    </citation>
    <scope>IDENTIFICATION</scope>
    <source>
        <strain evidence="4">cv. Jemalong A17</strain>
    </source>
</reference>
<evidence type="ECO:0000313" key="5">
    <source>
        <dbReference type="Proteomes" id="UP000002051"/>
    </source>
</evidence>
<feature type="transmembrane region" description="Helical" evidence="2">
    <location>
        <begin position="56"/>
        <end position="77"/>
    </location>
</feature>
<evidence type="ECO:0000256" key="2">
    <source>
        <dbReference type="SAM" id="Phobius"/>
    </source>
</evidence>
<sequence>MSTNTNGDQLKAANQARLNAAAQAVAAAAMLATSTDIFVASYGGDGVLFSVVVKRWGHGVLGGFVGGDEVVVLWWSWKNNGKQKNSKHLKKTASEAEVHLK</sequence>
<organism evidence="3 5">
    <name type="scientific">Medicago truncatula</name>
    <name type="common">Barrel medic</name>
    <name type="synonym">Medicago tribuloides</name>
    <dbReference type="NCBI Taxonomy" id="3880"/>
    <lineage>
        <taxon>Eukaryota</taxon>
        <taxon>Viridiplantae</taxon>
        <taxon>Streptophyta</taxon>
        <taxon>Embryophyta</taxon>
        <taxon>Tracheophyta</taxon>
        <taxon>Spermatophyta</taxon>
        <taxon>Magnoliopsida</taxon>
        <taxon>eudicotyledons</taxon>
        <taxon>Gunneridae</taxon>
        <taxon>Pentapetalae</taxon>
        <taxon>rosids</taxon>
        <taxon>fabids</taxon>
        <taxon>Fabales</taxon>
        <taxon>Fabaceae</taxon>
        <taxon>Papilionoideae</taxon>
        <taxon>50 kb inversion clade</taxon>
        <taxon>NPAAA clade</taxon>
        <taxon>Hologalegina</taxon>
        <taxon>IRL clade</taxon>
        <taxon>Trifolieae</taxon>
        <taxon>Medicago</taxon>
    </lineage>
</organism>
<accession>A0A072TSE1</accession>
<reference evidence="3 5" key="2">
    <citation type="journal article" date="2014" name="BMC Genomics">
        <title>An improved genome release (version Mt4.0) for the model legume Medicago truncatula.</title>
        <authorList>
            <person name="Tang H."/>
            <person name="Krishnakumar V."/>
            <person name="Bidwell S."/>
            <person name="Rosen B."/>
            <person name="Chan A."/>
            <person name="Zhou S."/>
            <person name="Gentzbittel L."/>
            <person name="Childs K.L."/>
            <person name="Yandell M."/>
            <person name="Gundlach H."/>
            <person name="Mayer K.F."/>
            <person name="Schwartz D.C."/>
            <person name="Town C.D."/>
        </authorList>
    </citation>
    <scope>GENOME REANNOTATION</scope>
    <source>
        <strain evidence="3">A17</strain>
        <strain evidence="4 5">cv. Jemalong A17</strain>
    </source>
</reference>
<dbReference type="PaxDb" id="3880-AES87935"/>
<evidence type="ECO:0000256" key="1">
    <source>
        <dbReference type="SAM" id="MobiDB-lite"/>
    </source>
</evidence>
<dbReference type="EMBL" id="CM001224">
    <property type="protein sequence ID" value="KEH20126.1"/>
    <property type="molecule type" value="Genomic_DNA"/>
</dbReference>
<feature type="region of interest" description="Disordered" evidence="1">
    <location>
        <begin position="82"/>
        <end position="101"/>
    </location>
</feature>
<gene>
    <name evidence="3" type="ordered locus">MTR_8g068670</name>
</gene>
<dbReference type="Proteomes" id="UP000002051">
    <property type="component" value="Chromosome 8"/>
</dbReference>
<reference evidence="3 5" key="1">
    <citation type="journal article" date="2011" name="Nature">
        <title>The Medicago genome provides insight into the evolution of rhizobial symbioses.</title>
        <authorList>
            <person name="Young N.D."/>
            <person name="Debelle F."/>
            <person name="Oldroyd G.E."/>
            <person name="Geurts R."/>
            <person name="Cannon S.B."/>
            <person name="Udvardi M.K."/>
            <person name="Benedito V.A."/>
            <person name="Mayer K.F."/>
            <person name="Gouzy J."/>
            <person name="Schoof H."/>
            <person name="Van de Peer Y."/>
            <person name="Proost S."/>
            <person name="Cook D.R."/>
            <person name="Meyers B.C."/>
            <person name="Spannagl M."/>
            <person name="Cheung F."/>
            <person name="De Mita S."/>
            <person name="Krishnakumar V."/>
            <person name="Gundlach H."/>
            <person name="Zhou S."/>
            <person name="Mudge J."/>
            <person name="Bharti A.K."/>
            <person name="Murray J.D."/>
            <person name="Naoumkina M.A."/>
            <person name="Rosen B."/>
            <person name="Silverstein K.A."/>
            <person name="Tang H."/>
            <person name="Rombauts S."/>
            <person name="Zhao P.X."/>
            <person name="Zhou P."/>
            <person name="Barbe V."/>
            <person name="Bardou P."/>
            <person name="Bechner M."/>
            <person name="Bellec A."/>
            <person name="Berger A."/>
            <person name="Berges H."/>
            <person name="Bidwell S."/>
            <person name="Bisseling T."/>
            <person name="Choisne N."/>
            <person name="Couloux A."/>
            <person name="Denny R."/>
            <person name="Deshpande S."/>
            <person name="Dai X."/>
            <person name="Doyle J.J."/>
            <person name="Dudez A.M."/>
            <person name="Farmer A.D."/>
            <person name="Fouteau S."/>
            <person name="Franken C."/>
            <person name="Gibelin C."/>
            <person name="Gish J."/>
            <person name="Goldstein S."/>
            <person name="Gonzalez A.J."/>
            <person name="Green P.J."/>
            <person name="Hallab A."/>
            <person name="Hartog M."/>
            <person name="Hua A."/>
            <person name="Humphray S.J."/>
            <person name="Jeong D.H."/>
            <person name="Jing Y."/>
            <person name="Jocker A."/>
            <person name="Kenton S.M."/>
            <person name="Kim D.J."/>
            <person name="Klee K."/>
            <person name="Lai H."/>
            <person name="Lang C."/>
            <person name="Lin S."/>
            <person name="Macmil S.L."/>
            <person name="Magdelenat G."/>
            <person name="Matthews L."/>
            <person name="McCorrison J."/>
            <person name="Monaghan E.L."/>
            <person name="Mun J.H."/>
            <person name="Najar F.Z."/>
            <person name="Nicholson C."/>
            <person name="Noirot C."/>
            <person name="O'Bleness M."/>
            <person name="Paule C.R."/>
            <person name="Poulain J."/>
            <person name="Prion F."/>
            <person name="Qin B."/>
            <person name="Qu C."/>
            <person name="Retzel E.F."/>
            <person name="Riddle C."/>
            <person name="Sallet E."/>
            <person name="Samain S."/>
            <person name="Samson N."/>
            <person name="Sanders I."/>
            <person name="Saurat O."/>
            <person name="Scarpelli C."/>
            <person name="Schiex T."/>
            <person name="Segurens B."/>
            <person name="Severin A.J."/>
            <person name="Sherrier D.J."/>
            <person name="Shi R."/>
            <person name="Sims S."/>
            <person name="Singer S.R."/>
            <person name="Sinharoy S."/>
            <person name="Sterck L."/>
            <person name="Viollet A."/>
            <person name="Wang B.B."/>
            <person name="Wang K."/>
            <person name="Wang M."/>
            <person name="Wang X."/>
            <person name="Warfsmann J."/>
            <person name="Weissenbach J."/>
            <person name="White D.D."/>
            <person name="White J.D."/>
            <person name="Wiley G.B."/>
            <person name="Wincker P."/>
            <person name="Xing Y."/>
            <person name="Yang L."/>
            <person name="Yao Z."/>
            <person name="Ying F."/>
            <person name="Zhai J."/>
            <person name="Zhou L."/>
            <person name="Zuber A."/>
            <person name="Denarie J."/>
            <person name="Dixon R.A."/>
            <person name="May G.D."/>
            <person name="Schwartz D.C."/>
            <person name="Rogers J."/>
            <person name="Quetier F."/>
            <person name="Town C.D."/>
            <person name="Roe B.A."/>
        </authorList>
    </citation>
    <scope>NUCLEOTIDE SEQUENCE [LARGE SCALE GENOMIC DNA]</scope>
    <source>
        <strain evidence="3">A17</strain>
        <strain evidence="4 5">cv. Jemalong A17</strain>
    </source>
</reference>
<keyword evidence="2" id="KW-1133">Transmembrane helix</keyword>
<keyword evidence="5" id="KW-1185">Reference proteome</keyword>
<keyword evidence="2" id="KW-0472">Membrane</keyword>
<dbReference type="EnsemblPlants" id="KEH20126">
    <property type="protein sequence ID" value="KEH20126"/>
    <property type="gene ID" value="MTR_8g068670"/>
</dbReference>
<keyword evidence="2 3" id="KW-0812">Transmembrane</keyword>
<feature type="compositionally biased region" description="Basic and acidic residues" evidence="1">
    <location>
        <begin position="92"/>
        <end position="101"/>
    </location>
</feature>
<evidence type="ECO:0000313" key="3">
    <source>
        <dbReference type="EMBL" id="KEH20126.1"/>
    </source>
</evidence>
<evidence type="ECO:0000313" key="4">
    <source>
        <dbReference type="EnsemblPlants" id="KEH20126"/>
    </source>
</evidence>
<proteinExistence type="predicted"/>
<feature type="transmembrane region" description="Helical" evidence="2">
    <location>
        <begin position="21"/>
        <end position="44"/>
    </location>
</feature>
<dbReference type="AlphaFoldDB" id="A0A072TSE1"/>
<dbReference type="HOGENOM" id="CLU_2295920_0_0_1"/>
<protein>
    <submittedName>
        <fullName evidence="3">Transmembrane protein, putative</fullName>
    </submittedName>
</protein>